<evidence type="ECO:0000313" key="1">
    <source>
        <dbReference type="EMBL" id="KAJ4725807.1"/>
    </source>
</evidence>
<dbReference type="EMBL" id="CM051395">
    <property type="protein sequence ID" value="KAJ4725807.1"/>
    <property type="molecule type" value="Genomic_DNA"/>
</dbReference>
<gene>
    <name evidence="1" type="ORF">OWV82_004622</name>
</gene>
<keyword evidence="2" id="KW-1185">Reference proteome</keyword>
<protein>
    <submittedName>
        <fullName evidence="1">Methyl-CpG-binding domain-containing protein</fullName>
    </submittedName>
</protein>
<proteinExistence type="predicted"/>
<organism evidence="1 2">
    <name type="scientific">Melia azedarach</name>
    <name type="common">Chinaberry tree</name>
    <dbReference type="NCBI Taxonomy" id="155640"/>
    <lineage>
        <taxon>Eukaryota</taxon>
        <taxon>Viridiplantae</taxon>
        <taxon>Streptophyta</taxon>
        <taxon>Embryophyta</taxon>
        <taxon>Tracheophyta</taxon>
        <taxon>Spermatophyta</taxon>
        <taxon>Magnoliopsida</taxon>
        <taxon>eudicotyledons</taxon>
        <taxon>Gunneridae</taxon>
        <taxon>Pentapetalae</taxon>
        <taxon>rosids</taxon>
        <taxon>malvids</taxon>
        <taxon>Sapindales</taxon>
        <taxon>Meliaceae</taxon>
        <taxon>Melia</taxon>
    </lineage>
</organism>
<dbReference type="Proteomes" id="UP001164539">
    <property type="component" value="Chromosome 2"/>
</dbReference>
<sequence length="385" mass="41537">MGEKGKIDLTIFADCTPLYDDIAWEPKLVTLRIAMGLEPPNAMPPMPLIQEPAPIPARAGGGASAMFARTIRAAPRATDQNRKPGEGSLMNAAVTIASAAPEATDPKPKLGECSSAVMSAAVTIVSDAPKATDPKPKLGEGISRMTDEIKISAAAAAPATPPQPDVGTKRKRGRPRSLDDAPSWLPAGWIIKKKTRKTGTSVGNIDKYYQSPEGRVFRSRKEVEAYIRQKNAAVGNLQSENLKMADNRQEESRIYDACTPLKECEGILSSTKSKEDENNGLVNSTRKESNQQMINSTEKKTEVLINSTEKQSEAQKVPDEDPSAVKPPPEPGPNPSSAEACTDQIEAAPPPPEPKLPSKRKRGPRGKPRSTRPCINRSPEPELQR</sequence>
<comment type="caution">
    <text evidence="1">The sequence shown here is derived from an EMBL/GenBank/DDBJ whole genome shotgun (WGS) entry which is preliminary data.</text>
</comment>
<reference evidence="1 2" key="1">
    <citation type="journal article" date="2023" name="Science">
        <title>Complex scaffold remodeling in plant triterpene biosynthesis.</title>
        <authorList>
            <person name="De La Pena R."/>
            <person name="Hodgson H."/>
            <person name="Liu J.C."/>
            <person name="Stephenson M.J."/>
            <person name="Martin A.C."/>
            <person name="Owen C."/>
            <person name="Harkess A."/>
            <person name="Leebens-Mack J."/>
            <person name="Jimenez L.E."/>
            <person name="Osbourn A."/>
            <person name="Sattely E.S."/>
        </authorList>
    </citation>
    <scope>NUCLEOTIDE SEQUENCE [LARGE SCALE GENOMIC DNA]</scope>
    <source>
        <strain evidence="2">cv. JPN11</strain>
        <tissue evidence="1">Leaf</tissue>
    </source>
</reference>
<evidence type="ECO:0000313" key="2">
    <source>
        <dbReference type="Proteomes" id="UP001164539"/>
    </source>
</evidence>
<name>A0ACC1YRH2_MELAZ</name>
<accession>A0ACC1YRH2</accession>